<dbReference type="Pfam" id="PF02739">
    <property type="entry name" value="5_3_exonuc_N"/>
    <property type="match status" value="1"/>
</dbReference>
<evidence type="ECO:0000256" key="8">
    <source>
        <dbReference type="ARBA" id="ARBA00023204"/>
    </source>
</evidence>
<dbReference type="Gene3D" id="3.30.420.10">
    <property type="entry name" value="Ribonuclease H-like superfamily/Ribonuclease H"/>
    <property type="match status" value="1"/>
</dbReference>
<dbReference type="InterPro" id="IPR020046">
    <property type="entry name" value="5-3_exonucl_a-hlix_arch_N"/>
</dbReference>
<dbReference type="InterPro" id="IPR002421">
    <property type="entry name" value="5-3_exonuclease"/>
</dbReference>
<dbReference type="CDD" id="cd06140">
    <property type="entry name" value="DNA_polA_I_Bacillus_like_exo"/>
    <property type="match status" value="1"/>
</dbReference>
<dbReference type="SMART" id="SM00475">
    <property type="entry name" value="53EXOc"/>
    <property type="match status" value="1"/>
</dbReference>
<feature type="domain" description="DNA-directed DNA polymerase family A palm" evidence="13">
    <location>
        <begin position="633"/>
        <end position="839"/>
    </location>
</feature>
<keyword evidence="5 11" id="KW-0227">DNA damage</keyword>
<dbReference type="SUPFAM" id="SSF53098">
    <property type="entry name" value="Ribonuclease H-like"/>
    <property type="match status" value="1"/>
</dbReference>
<evidence type="ECO:0000259" key="12">
    <source>
        <dbReference type="SMART" id="SM00475"/>
    </source>
</evidence>
<dbReference type="PRINTS" id="PR00868">
    <property type="entry name" value="DNAPOLI"/>
</dbReference>
<evidence type="ECO:0000256" key="1">
    <source>
        <dbReference type="ARBA" id="ARBA00007705"/>
    </source>
</evidence>
<evidence type="ECO:0000256" key="10">
    <source>
        <dbReference type="NCBIfam" id="TIGR00593"/>
    </source>
</evidence>
<dbReference type="EMBL" id="JADKNH010000011">
    <property type="protein sequence ID" value="MBF4694844.1"/>
    <property type="molecule type" value="Genomic_DNA"/>
</dbReference>
<sequence length="875" mass="98723">MNRIVIVDGNSLINRAFFAMSELKTSKGVYTGGALGLTTMIFGLMDEFEPDYFCVAFDMKGPTFRHKTYDQYKGTRKGMPNELAMQMPIVKAILDALKIPRVELQGYEADDLIGTIAHYFADQNIEAHVITGDKDALQLVRENIHVHITKKGITQLKEYKNEDIIEELGVDADHVIDYKGLSGDSADNIPGIPSVGPKTAAKLLAEFGTVENLIQNVEQVSNKRWKNLVIDFADQAMLSKKLATIMINVPVELETDMFKLTDPDMEAAIHLFRQYEMNGLLNRLKVKTEVVEQKTEVERIDVDALIKLIEFEKAFSFKIIYNKVDLRHDDLICAAFKVKDQICIIDNMVDFEKLVPLFEDEKMHKSGFDLKNEYLFLMQKGIDLKGVKFDGYIAAYLLEPSRRSYDLSELVFEQATVKIASEEEVLGKGAKKKTPDQLEQEVLYQYVQGMVMGIDILADKFDDKLEANQFKKLFETVEVPLVKILSDIEFTGFNIDVSEIDHIDELLTGQITEIEKEIYEQAGETFNINSPKQLAVILFEKLGLPPLKKTKTGYSTSHDILEKLASKHAIVAEIIEYRTYTKLKSTYIDGLRAAINPVTGRVHTSLNQTIAVTGRLSSTEPNLQNIPIRLPMGRKIRKFFIPDEGCILLGADYSQIELRVLAHLSKDPALLEAFTQNIDIHTKTASQVFGVETSEVTSLQRSHAKEVNFGIVYGMGDFGLGESLGITRKEAKTYIENYFKSYPNVQGFMDSVIESCKEKGYVETLLGRRRDIADISNSNFMLRSAAERTARNTPIQGSAADIIKIAMIKVFNRLEAEQLKSKLILQVHDELILNVPLDELEQVKVLLKESMESAYELLVPLNVDMNTGASWYDAK</sequence>
<name>A0ABR9ZWL8_9FIRM</name>
<comment type="similarity">
    <text evidence="1 11">Belongs to the DNA polymerase type-A family.</text>
</comment>
<dbReference type="RefSeq" id="WP_194703086.1">
    <property type="nucleotide sequence ID" value="NZ_JADKNH010000011.1"/>
</dbReference>
<comment type="caution">
    <text evidence="14">The sequence shown here is derived from an EMBL/GenBank/DDBJ whole genome shotgun (WGS) entry which is preliminary data.</text>
</comment>
<evidence type="ECO:0000256" key="9">
    <source>
        <dbReference type="ARBA" id="ARBA00049244"/>
    </source>
</evidence>
<dbReference type="Gene3D" id="3.40.50.1010">
    <property type="entry name" value="5'-nuclease"/>
    <property type="match status" value="1"/>
</dbReference>
<dbReference type="InterPro" id="IPR008918">
    <property type="entry name" value="HhH2"/>
</dbReference>
<keyword evidence="11" id="KW-0378">Hydrolase</keyword>
<dbReference type="Pfam" id="PF00476">
    <property type="entry name" value="DNA_pol_A"/>
    <property type="match status" value="1"/>
</dbReference>
<keyword evidence="3 11" id="KW-0548">Nucleotidyltransferase</keyword>
<comment type="subunit">
    <text evidence="11">Single-chain monomer with multiple functions.</text>
</comment>
<evidence type="ECO:0000256" key="4">
    <source>
        <dbReference type="ARBA" id="ARBA00022705"/>
    </source>
</evidence>
<dbReference type="CDD" id="cd09859">
    <property type="entry name" value="PIN_53EXO"/>
    <property type="match status" value="1"/>
</dbReference>
<dbReference type="EC" id="2.7.7.7" evidence="10 11"/>
<dbReference type="InterPro" id="IPR002298">
    <property type="entry name" value="DNA_polymerase_A"/>
</dbReference>
<evidence type="ECO:0000256" key="3">
    <source>
        <dbReference type="ARBA" id="ARBA00022695"/>
    </source>
</evidence>
<dbReference type="InterPro" id="IPR012337">
    <property type="entry name" value="RNaseH-like_sf"/>
</dbReference>
<keyword evidence="11" id="KW-0540">Nuclease</keyword>
<dbReference type="PROSITE" id="PS00447">
    <property type="entry name" value="DNA_POLYMERASE_A"/>
    <property type="match status" value="1"/>
</dbReference>
<keyword evidence="15" id="KW-1185">Reference proteome</keyword>
<dbReference type="SUPFAM" id="SSF88723">
    <property type="entry name" value="PIN domain-like"/>
    <property type="match status" value="1"/>
</dbReference>
<dbReference type="Pfam" id="PF22619">
    <property type="entry name" value="DNA_polI_exo1"/>
    <property type="match status" value="1"/>
</dbReference>
<dbReference type="InterPro" id="IPR018320">
    <property type="entry name" value="DNA_polymerase_1"/>
</dbReference>
<dbReference type="GO" id="GO:0003887">
    <property type="term" value="F:DNA-directed DNA polymerase activity"/>
    <property type="evidence" value="ECO:0007669"/>
    <property type="project" value="UniProtKB-EC"/>
</dbReference>
<dbReference type="Gene3D" id="3.30.70.370">
    <property type="match status" value="1"/>
</dbReference>
<dbReference type="InterPro" id="IPR029060">
    <property type="entry name" value="PIN-like_dom_sf"/>
</dbReference>
<dbReference type="Pfam" id="PF01367">
    <property type="entry name" value="5_3_exonuc"/>
    <property type="match status" value="1"/>
</dbReference>
<dbReference type="SUPFAM" id="SSF56672">
    <property type="entry name" value="DNA/RNA polymerases"/>
    <property type="match status" value="1"/>
</dbReference>
<comment type="function">
    <text evidence="11">In addition to polymerase activity, this DNA polymerase exhibits 5'-3' exonuclease activity.</text>
</comment>
<dbReference type="Gene3D" id="1.10.150.20">
    <property type="entry name" value="5' to 3' exonuclease, C-terminal subdomain"/>
    <property type="match status" value="2"/>
</dbReference>
<gene>
    <name evidence="11 14" type="primary">polA</name>
    <name evidence="14" type="ORF">ISU02_17220</name>
</gene>
<comment type="catalytic activity">
    <reaction evidence="9 11">
        <text>DNA(n) + a 2'-deoxyribonucleoside 5'-triphosphate = DNA(n+1) + diphosphate</text>
        <dbReference type="Rhea" id="RHEA:22508"/>
        <dbReference type="Rhea" id="RHEA-COMP:17339"/>
        <dbReference type="Rhea" id="RHEA-COMP:17340"/>
        <dbReference type="ChEBI" id="CHEBI:33019"/>
        <dbReference type="ChEBI" id="CHEBI:61560"/>
        <dbReference type="ChEBI" id="CHEBI:173112"/>
        <dbReference type="EC" id="2.7.7.7"/>
    </reaction>
</comment>
<dbReference type="CDD" id="cd09898">
    <property type="entry name" value="H3TH_53EXO"/>
    <property type="match status" value="1"/>
</dbReference>
<dbReference type="InterPro" id="IPR036279">
    <property type="entry name" value="5-3_exonuclease_C_sf"/>
</dbReference>
<dbReference type="CDD" id="cd08637">
    <property type="entry name" value="DNA_pol_A_pol_I_C"/>
    <property type="match status" value="1"/>
</dbReference>
<evidence type="ECO:0000256" key="7">
    <source>
        <dbReference type="ARBA" id="ARBA00023125"/>
    </source>
</evidence>
<keyword evidence="8 11" id="KW-0234">DNA repair</keyword>
<evidence type="ECO:0000256" key="2">
    <source>
        <dbReference type="ARBA" id="ARBA00022679"/>
    </source>
</evidence>
<keyword evidence="6 11" id="KW-0239">DNA-directed DNA polymerase</keyword>
<dbReference type="PANTHER" id="PTHR10133">
    <property type="entry name" value="DNA POLYMERASE I"/>
    <property type="match status" value="1"/>
</dbReference>
<dbReference type="SMART" id="SM00482">
    <property type="entry name" value="POLAc"/>
    <property type="match status" value="1"/>
</dbReference>
<dbReference type="NCBIfam" id="TIGR00593">
    <property type="entry name" value="pola"/>
    <property type="match status" value="1"/>
</dbReference>
<dbReference type="SUPFAM" id="SSF47807">
    <property type="entry name" value="5' to 3' exonuclease, C-terminal subdomain"/>
    <property type="match status" value="1"/>
</dbReference>
<accession>A0ABR9ZWL8</accession>
<keyword evidence="4 11" id="KW-0235">DNA replication</keyword>
<dbReference type="Gene3D" id="1.20.1060.10">
    <property type="entry name" value="Taq DNA Polymerase, Chain T, domain 4"/>
    <property type="match status" value="1"/>
</dbReference>
<keyword evidence="7 11" id="KW-0238">DNA-binding</keyword>
<keyword evidence="11" id="KW-0269">Exonuclease</keyword>
<evidence type="ECO:0000256" key="6">
    <source>
        <dbReference type="ARBA" id="ARBA00022932"/>
    </source>
</evidence>
<reference evidence="14 15" key="1">
    <citation type="submission" date="2020-11" db="EMBL/GenBank/DDBJ databases">
        <title>Fusibacter basophilias sp. nov.</title>
        <authorList>
            <person name="Qiu D."/>
        </authorList>
    </citation>
    <scope>NUCLEOTIDE SEQUENCE [LARGE SCALE GENOMIC DNA]</scope>
    <source>
        <strain evidence="14 15">Q10-2</strain>
    </source>
</reference>
<dbReference type="PANTHER" id="PTHR10133:SF27">
    <property type="entry name" value="DNA POLYMERASE NU"/>
    <property type="match status" value="1"/>
</dbReference>
<dbReference type="InterPro" id="IPR020045">
    <property type="entry name" value="DNA_polI_H3TH"/>
</dbReference>
<dbReference type="InterPro" id="IPR054690">
    <property type="entry name" value="DNA_polI_exonuclease"/>
</dbReference>
<dbReference type="InterPro" id="IPR001098">
    <property type="entry name" value="DNA-dir_DNA_pol_A_palm_dom"/>
</dbReference>
<protein>
    <recommendedName>
        <fullName evidence="10 11">DNA polymerase I</fullName>
        <ecNumber evidence="10 11">2.7.7.7</ecNumber>
    </recommendedName>
</protein>
<evidence type="ECO:0000313" key="14">
    <source>
        <dbReference type="EMBL" id="MBF4694844.1"/>
    </source>
</evidence>
<dbReference type="SMART" id="SM00279">
    <property type="entry name" value="HhH2"/>
    <property type="match status" value="1"/>
</dbReference>
<evidence type="ECO:0000256" key="11">
    <source>
        <dbReference type="RuleBase" id="RU004460"/>
    </source>
</evidence>
<evidence type="ECO:0000313" key="15">
    <source>
        <dbReference type="Proteomes" id="UP000614200"/>
    </source>
</evidence>
<organism evidence="14 15">
    <name type="scientific">Fusibacter ferrireducens</name>
    <dbReference type="NCBI Taxonomy" id="2785058"/>
    <lineage>
        <taxon>Bacteria</taxon>
        <taxon>Bacillati</taxon>
        <taxon>Bacillota</taxon>
        <taxon>Clostridia</taxon>
        <taxon>Eubacteriales</taxon>
        <taxon>Eubacteriales Family XII. Incertae Sedis</taxon>
        <taxon>Fusibacter</taxon>
    </lineage>
</organism>
<evidence type="ECO:0000259" key="13">
    <source>
        <dbReference type="SMART" id="SM00482"/>
    </source>
</evidence>
<keyword evidence="2 11" id="KW-0808">Transferase</keyword>
<evidence type="ECO:0000256" key="5">
    <source>
        <dbReference type="ARBA" id="ARBA00022763"/>
    </source>
</evidence>
<dbReference type="InterPro" id="IPR043502">
    <property type="entry name" value="DNA/RNA_pol_sf"/>
</dbReference>
<dbReference type="InterPro" id="IPR019760">
    <property type="entry name" value="DNA-dir_DNA_pol_A_CS"/>
</dbReference>
<dbReference type="InterPro" id="IPR036397">
    <property type="entry name" value="RNaseH_sf"/>
</dbReference>
<feature type="domain" description="5'-3' exonuclease" evidence="12">
    <location>
        <begin position="2"/>
        <end position="261"/>
    </location>
</feature>
<dbReference type="Proteomes" id="UP000614200">
    <property type="component" value="Unassembled WGS sequence"/>
</dbReference>
<proteinExistence type="inferred from homology"/>
<dbReference type="NCBIfam" id="NF004397">
    <property type="entry name" value="PRK05755.1"/>
    <property type="match status" value="1"/>
</dbReference>